<dbReference type="AlphaFoldDB" id="A0A553RLY7"/>
<gene>
    <name evidence="1" type="ORF">DNTS_017062</name>
</gene>
<proteinExistence type="predicted"/>
<evidence type="ECO:0000313" key="1">
    <source>
        <dbReference type="EMBL" id="TRZ03197.1"/>
    </source>
</evidence>
<protein>
    <submittedName>
        <fullName evidence="1">Uncharacterized protein</fullName>
    </submittedName>
</protein>
<dbReference type="EMBL" id="SRMA01013630">
    <property type="protein sequence ID" value="TRZ03197.1"/>
    <property type="molecule type" value="Genomic_DNA"/>
</dbReference>
<sequence length="53" mass="5948">TVAMRAAMSELGLKIVEMSDESATLDGGDVLFTGMYFPRMEHLKLNQPFFYST</sequence>
<accession>A0A553RLY7</accession>
<comment type="caution">
    <text evidence="1">The sequence shown here is derived from an EMBL/GenBank/DDBJ whole genome shotgun (WGS) entry which is preliminary data.</text>
</comment>
<dbReference type="Proteomes" id="UP000316079">
    <property type="component" value="Unassembled WGS sequence"/>
</dbReference>
<name>A0A553RLY7_9TELE</name>
<reference evidence="1 2" key="1">
    <citation type="journal article" date="2019" name="Sci. Data">
        <title>Hybrid genome assembly and annotation of Danionella translucida.</title>
        <authorList>
            <person name="Kadobianskyi M."/>
            <person name="Schulze L."/>
            <person name="Schuelke M."/>
            <person name="Judkewitz B."/>
        </authorList>
    </citation>
    <scope>NUCLEOTIDE SEQUENCE [LARGE SCALE GENOMIC DNA]</scope>
    <source>
        <strain evidence="1 2">Bolton</strain>
    </source>
</reference>
<feature type="non-terminal residue" evidence="1">
    <location>
        <position position="1"/>
    </location>
</feature>
<dbReference type="OrthoDB" id="10016839at2759"/>
<organism evidence="1 2">
    <name type="scientific">Danionella cerebrum</name>
    <dbReference type="NCBI Taxonomy" id="2873325"/>
    <lineage>
        <taxon>Eukaryota</taxon>
        <taxon>Metazoa</taxon>
        <taxon>Chordata</taxon>
        <taxon>Craniata</taxon>
        <taxon>Vertebrata</taxon>
        <taxon>Euteleostomi</taxon>
        <taxon>Actinopterygii</taxon>
        <taxon>Neopterygii</taxon>
        <taxon>Teleostei</taxon>
        <taxon>Ostariophysi</taxon>
        <taxon>Cypriniformes</taxon>
        <taxon>Danionidae</taxon>
        <taxon>Danioninae</taxon>
        <taxon>Danionella</taxon>
    </lineage>
</organism>
<dbReference type="Gene3D" id="3.75.10.10">
    <property type="entry name" value="L-arginine/glycine Amidinotransferase, Chain A"/>
    <property type="match status" value="1"/>
</dbReference>
<keyword evidence="2" id="KW-1185">Reference proteome</keyword>
<evidence type="ECO:0000313" key="2">
    <source>
        <dbReference type="Proteomes" id="UP000316079"/>
    </source>
</evidence>